<evidence type="ECO:0000256" key="10">
    <source>
        <dbReference type="PIRSR" id="PIRSR604809-1"/>
    </source>
</evidence>
<dbReference type="PROSITE" id="PS00180">
    <property type="entry name" value="GLNA_1"/>
    <property type="match status" value="1"/>
</dbReference>
<evidence type="ECO:0000256" key="13">
    <source>
        <dbReference type="PROSITE-ProRule" id="PRU01330"/>
    </source>
</evidence>
<name>A0A2J6X4Y1_9CHLR</name>
<reference evidence="18 19" key="1">
    <citation type="submission" date="2018-01" db="EMBL/GenBank/DDBJ databases">
        <title>Metagenomic assembled genomes from two thermal pools in the Uzon Caldera, Kamchatka, Russia.</title>
        <authorList>
            <person name="Wilkins L."/>
            <person name="Ettinger C."/>
        </authorList>
    </citation>
    <scope>NUCLEOTIDE SEQUENCE [LARGE SCALE GENOMIC DNA]</scope>
    <source>
        <strain evidence="18">ZAV-02</strain>
    </source>
</reference>
<feature type="binding site" evidence="12">
    <location>
        <position position="223"/>
    </location>
    <ligand>
        <name>Mg(2+)</name>
        <dbReference type="ChEBI" id="CHEBI:18420"/>
        <label>1</label>
    </ligand>
</feature>
<dbReference type="AlphaFoldDB" id="A0A2J6X4Y1"/>
<dbReference type="GO" id="GO:0006542">
    <property type="term" value="P:glutamine biosynthetic process"/>
    <property type="evidence" value="ECO:0007669"/>
    <property type="project" value="InterPro"/>
</dbReference>
<comment type="catalytic activity">
    <reaction evidence="9 15">
        <text>L-glutamate + NH4(+) + ATP = L-glutamine + ADP + phosphate + H(+)</text>
        <dbReference type="Rhea" id="RHEA:16169"/>
        <dbReference type="ChEBI" id="CHEBI:15378"/>
        <dbReference type="ChEBI" id="CHEBI:28938"/>
        <dbReference type="ChEBI" id="CHEBI:29985"/>
        <dbReference type="ChEBI" id="CHEBI:30616"/>
        <dbReference type="ChEBI" id="CHEBI:43474"/>
        <dbReference type="ChEBI" id="CHEBI:58359"/>
        <dbReference type="ChEBI" id="CHEBI:456216"/>
        <dbReference type="EC" id="6.3.1.2"/>
    </reaction>
</comment>
<feature type="binding site" evidence="11">
    <location>
        <position position="210"/>
    </location>
    <ligand>
        <name>ATP</name>
        <dbReference type="ChEBI" id="CHEBI:30616"/>
    </ligand>
</feature>
<evidence type="ECO:0000256" key="8">
    <source>
        <dbReference type="ARBA" id="ARBA00022840"/>
    </source>
</evidence>
<dbReference type="SMART" id="SM01230">
    <property type="entry name" value="Gln-synt_C"/>
    <property type="match status" value="1"/>
</dbReference>
<dbReference type="GO" id="GO:0004356">
    <property type="term" value="F:glutamine synthetase activity"/>
    <property type="evidence" value="ECO:0007669"/>
    <property type="project" value="UniProtKB-EC"/>
</dbReference>
<feature type="domain" description="GS catalytic" evidence="17">
    <location>
        <begin position="107"/>
        <end position="325"/>
    </location>
</feature>
<keyword evidence="8 11" id="KW-0067">ATP-binding</keyword>
<feature type="binding site" evidence="11">
    <location>
        <begin position="274"/>
        <end position="276"/>
    </location>
    <ligand>
        <name>ATP</name>
        <dbReference type="ChEBI" id="CHEBI:30616"/>
    </ligand>
</feature>
<evidence type="ECO:0000259" key="17">
    <source>
        <dbReference type="PROSITE" id="PS51987"/>
    </source>
</evidence>
<dbReference type="Proteomes" id="UP000243376">
    <property type="component" value="Unassembled WGS sequence"/>
</dbReference>
<feature type="non-terminal residue" evidence="18">
    <location>
        <position position="325"/>
    </location>
</feature>
<evidence type="ECO:0000256" key="4">
    <source>
        <dbReference type="ARBA" id="ARBA00021364"/>
    </source>
</evidence>
<dbReference type="PANTHER" id="PTHR43407:SF1">
    <property type="entry name" value="LENGSIN"/>
    <property type="match status" value="1"/>
</dbReference>
<dbReference type="Gene3D" id="3.10.20.70">
    <property type="entry name" value="Glutamine synthetase, N-terminal domain"/>
    <property type="match status" value="1"/>
</dbReference>
<dbReference type="Pfam" id="PF00120">
    <property type="entry name" value="Gln-synt_C"/>
    <property type="match status" value="1"/>
</dbReference>
<evidence type="ECO:0000256" key="15">
    <source>
        <dbReference type="RuleBase" id="RU004356"/>
    </source>
</evidence>
<dbReference type="GO" id="GO:0005524">
    <property type="term" value="F:ATP binding"/>
    <property type="evidence" value="ECO:0007669"/>
    <property type="project" value="UniProtKB-KW"/>
</dbReference>
<dbReference type="InterPro" id="IPR008147">
    <property type="entry name" value="Gln_synt_N"/>
</dbReference>
<dbReference type="InterPro" id="IPR014746">
    <property type="entry name" value="Gln_synth/guanido_kin_cat_dom"/>
</dbReference>
<comment type="subcellular location">
    <subcellularLocation>
        <location evidence="1">Cytoplasm</location>
    </subcellularLocation>
</comment>
<dbReference type="InterPro" id="IPR004809">
    <property type="entry name" value="Gln_synth_I"/>
</dbReference>
<comment type="caution">
    <text evidence="18">The sequence shown here is derived from an EMBL/GenBank/DDBJ whole genome shotgun (WGS) entry which is preliminary data.</text>
</comment>
<keyword evidence="7 11" id="KW-0547">Nucleotide-binding</keyword>
<evidence type="ECO:0000256" key="2">
    <source>
        <dbReference type="ARBA" id="ARBA00009897"/>
    </source>
</evidence>
<dbReference type="GO" id="GO:0016020">
    <property type="term" value="C:membrane"/>
    <property type="evidence" value="ECO:0007669"/>
    <property type="project" value="TreeGrafter"/>
</dbReference>
<dbReference type="EC" id="6.3.1.2" evidence="3 15"/>
<comment type="similarity">
    <text evidence="2 13 14">Belongs to the glutamine synthetase family.</text>
</comment>
<evidence type="ECO:0000313" key="18">
    <source>
        <dbReference type="EMBL" id="PMP81571.1"/>
    </source>
</evidence>
<evidence type="ECO:0000256" key="6">
    <source>
        <dbReference type="ARBA" id="ARBA00022598"/>
    </source>
</evidence>
<dbReference type="GO" id="GO:0019740">
    <property type="term" value="P:nitrogen utilization"/>
    <property type="evidence" value="ECO:0007669"/>
    <property type="project" value="TreeGrafter"/>
</dbReference>
<dbReference type="PROSITE" id="PS00181">
    <property type="entry name" value="GLNA_ATP"/>
    <property type="match status" value="1"/>
</dbReference>
<dbReference type="InterPro" id="IPR036651">
    <property type="entry name" value="Gln_synt_N_sf"/>
</dbReference>
<gene>
    <name evidence="18" type="primary">glnA</name>
    <name evidence="18" type="ORF">C0184_08070</name>
</gene>
<accession>A0A2J6X4Y1</accession>
<dbReference type="EMBL" id="PNIQ01000531">
    <property type="protein sequence ID" value="PMP81571.1"/>
    <property type="molecule type" value="Genomic_DNA"/>
</dbReference>
<proteinExistence type="inferred from homology"/>
<feature type="binding site" evidence="12">
    <location>
        <position position="134"/>
    </location>
    <ligand>
        <name>Mg(2+)</name>
        <dbReference type="ChEBI" id="CHEBI:18420"/>
        <label>1</label>
    </ligand>
</feature>
<feature type="binding site" evidence="12">
    <location>
        <position position="272"/>
    </location>
    <ligand>
        <name>Mg(2+)</name>
        <dbReference type="ChEBI" id="CHEBI:18420"/>
        <label>1</label>
    </ligand>
</feature>
<dbReference type="PROSITE" id="PS51987">
    <property type="entry name" value="GS_CATALYTIC"/>
    <property type="match status" value="1"/>
</dbReference>
<evidence type="ECO:0000256" key="12">
    <source>
        <dbReference type="PIRSR" id="PIRSR604809-3"/>
    </source>
</evidence>
<dbReference type="SUPFAM" id="SSF54368">
    <property type="entry name" value="Glutamine synthetase, N-terminal domain"/>
    <property type="match status" value="1"/>
</dbReference>
<organism evidence="18 19">
    <name type="scientific">Chloroflexus aggregans</name>
    <dbReference type="NCBI Taxonomy" id="152260"/>
    <lineage>
        <taxon>Bacteria</taxon>
        <taxon>Bacillati</taxon>
        <taxon>Chloroflexota</taxon>
        <taxon>Chloroflexia</taxon>
        <taxon>Chloroflexales</taxon>
        <taxon>Chloroflexineae</taxon>
        <taxon>Chloroflexaceae</taxon>
        <taxon>Chloroflexus</taxon>
    </lineage>
</organism>
<feature type="binding site" evidence="10">
    <location>
        <position position="325"/>
    </location>
    <ligand>
        <name>L-glutamate</name>
        <dbReference type="ChEBI" id="CHEBI:29985"/>
    </ligand>
</feature>
<evidence type="ECO:0000256" key="7">
    <source>
        <dbReference type="ARBA" id="ARBA00022741"/>
    </source>
</evidence>
<feature type="binding site" evidence="12">
    <location>
        <position position="215"/>
    </location>
    <ligand>
        <name>Mg(2+)</name>
        <dbReference type="ChEBI" id="CHEBI:18420"/>
        <label>1</label>
    </ligand>
</feature>
<comment type="cofactor">
    <cofactor evidence="12">
        <name>Mg(2+)</name>
        <dbReference type="ChEBI" id="CHEBI:18420"/>
    </cofactor>
    <text evidence="12">Binds 2 Mg(2+) ions per subunit.</text>
</comment>
<feature type="binding site" evidence="10">
    <location>
        <begin position="267"/>
        <end position="268"/>
    </location>
    <ligand>
        <name>L-glutamate</name>
        <dbReference type="ChEBI" id="CHEBI:29985"/>
    </ligand>
</feature>
<dbReference type="NCBIfam" id="TIGR00653">
    <property type="entry name" value="GlnA"/>
    <property type="match status" value="1"/>
</dbReference>
<dbReference type="InterPro" id="IPR027303">
    <property type="entry name" value="Gln_synth_gly_rich_site"/>
</dbReference>
<dbReference type="PROSITE" id="PS51986">
    <property type="entry name" value="GS_BETA_GRASP"/>
    <property type="match status" value="1"/>
</dbReference>
<dbReference type="SUPFAM" id="SSF55931">
    <property type="entry name" value="Glutamine synthetase/guanido kinase"/>
    <property type="match status" value="1"/>
</dbReference>
<evidence type="ECO:0000256" key="1">
    <source>
        <dbReference type="ARBA" id="ARBA00004496"/>
    </source>
</evidence>
<keyword evidence="6 15" id="KW-0436">Ligase</keyword>
<protein>
    <recommendedName>
        <fullName evidence="4 15">Glutamine synthetase</fullName>
        <ecNumber evidence="3 15">6.3.1.2</ecNumber>
    </recommendedName>
</protein>
<evidence type="ECO:0000256" key="3">
    <source>
        <dbReference type="ARBA" id="ARBA00012937"/>
    </source>
</evidence>
<keyword evidence="12" id="KW-0479">Metal-binding</keyword>
<dbReference type="GO" id="GO:0005737">
    <property type="term" value="C:cytoplasm"/>
    <property type="evidence" value="ECO:0007669"/>
    <property type="project" value="UniProtKB-SubCell"/>
</dbReference>
<feature type="binding site" evidence="12">
    <location>
        <position position="132"/>
    </location>
    <ligand>
        <name>Mg(2+)</name>
        <dbReference type="ChEBI" id="CHEBI:18420"/>
        <label>1</label>
    </ligand>
</feature>
<sequence>MAMDAKGVIELIKAKGIQIVDTRFTDLFGGWQHYSLPASRLTEDMIREGLGFDGSSIKGFQAINESDMLMVPDPSTAFIDPTLSIPTLVLICDIIDPITRQPYSRDPRTVAKKAEAYLKTTGIADTAYFGPEAEFFLFSDVRFGQSANQGFYYIDSPEAVWNTGAEVPGGNKGYRIRHKEGYFPVPPTDTLQDIRSEMILKMMEIGIEIELHHHEVATAGQCEIDMRFDSLVNMADKVQKYKYIVRNVARAHGYSATFMPKPIFGDNGSGMHTHQSLWRGGEPLFFDETQYALLSKTAQYYIGGILKHAPALLAICAPTTNSYRR</sequence>
<evidence type="ECO:0000256" key="14">
    <source>
        <dbReference type="RuleBase" id="RU000384"/>
    </source>
</evidence>
<dbReference type="PANTHER" id="PTHR43407">
    <property type="entry name" value="GLUTAMINE SYNTHETASE"/>
    <property type="match status" value="1"/>
</dbReference>
<evidence type="ECO:0000259" key="16">
    <source>
        <dbReference type="PROSITE" id="PS51986"/>
    </source>
</evidence>
<keyword evidence="5" id="KW-0963">Cytoplasm</keyword>
<evidence type="ECO:0000256" key="5">
    <source>
        <dbReference type="ARBA" id="ARBA00022490"/>
    </source>
</evidence>
<feature type="domain" description="GS beta-grasp" evidence="16">
    <location>
        <begin position="15"/>
        <end position="99"/>
    </location>
</feature>
<dbReference type="InterPro" id="IPR008146">
    <property type="entry name" value="Gln_synth_cat_dom"/>
</dbReference>
<dbReference type="Gene3D" id="3.30.590.10">
    <property type="entry name" value="Glutamine synthetase/guanido kinase, catalytic domain"/>
    <property type="match status" value="1"/>
</dbReference>
<evidence type="ECO:0000256" key="11">
    <source>
        <dbReference type="PIRSR" id="PIRSR604809-2"/>
    </source>
</evidence>
<keyword evidence="12" id="KW-0460">Magnesium</keyword>
<evidence type="ECO:0000256" key="9">
    <source>
        <dbReference type="ARBA" id="ARBA00049436"/>
    </source>
</evidence>
<dbReference type="Pfam" id="PF03951">
    <property type="entry name" value="Gln-synt_N"/>
    <property type="match status" value="1"/>
</dbReference>
<dbReference type="GO" id="GO:0046872">
    <property type="term" value="F:metal ion binding"/>
    <property type="evidence" value="ECO:0007669"/>
    <property type="project" value="UniProtKB-KW"/>
</dbReference>
<evidence type="ECO:0000313" key="19">
    <source>
        <dbReference type="Proteomes" id="UP000243376"/>
    </source>
</evidence>
<dbReference type="InterPro" id="IPR027302">
    <property type="entry name" value="Gln_synth_N_conserv_site"/>
</dbReference>